<dbReference type="AlphaFoldDB" id="M3DAU1"/>
<evidence type="ECO:0008006" key="3">
    <source>
        <dbReference type="Google" id="ProtNLM"/>
    </source>
</evidence>
<sequence length="346" mass="39344">MSTTTTTEFIPGPTAAHKLFLRGSHHTYGDFRDDLLRDGFAVIKGAVPRERAEKYVDEMYTWLENFGLGFSRHDPSTRHTSHLPIISEKGMCAGYGLPHETFTWSIRCEPGVVQTFEKVYETEDLIVSFDAVNFGFPGRTDLQPNSPWPHQDQDPARPGFRCLQGLVNLLENGKDDGGLIVCKGGHLVSEEFHRTFVEEEGDKVPAWTKEWYGFSPKGMQWLANKGLEWEKVCMEPGDLVIWDSRTPHYNLSPTSTTQPRFAVYTCYMPVSDVSQEDLQRKKKAFEDCQATTHWPNAAHVGHMPLYRNGELDPWDFDVPKSGRPKLSERGFRLTGIPYIREVGGEE</sequence>
<dbReference type="EMBL" id="KB456261">
    <property type="protein sequence ID" value="EMF14959.1"/>
    <property type="molecule type" value="Genomic_DNA"/>
</dbReference>
<dbReference type="OMA" id="AIYTCFM"/>
<name>M3DAU1_SPHMS</name>
<dbReference type="SUPFAM" id="SSF51197">
    <property type="entry name" value="Clavaminate synthase-like"/>
    <property type="match status" value="1"/>
</dbReference>
<protein>
    <recommendedName>
        <fullName evidence="3">Phytanoyl-CoA dioxygenase</fullName>
    </recommendedName>
</protein>
<evidence type="ECO:0000313" key="1">
    <source>
        <dbReference type="EMBL" id="EMF14959.1"/>
    </source>
</evidence>
<dbReference type="PANTHER" id="PTHR31630">
    <property type="entry name" value="PHYTANOYL-COA DIOXYGENASE-RELATED-RELATED"/>
    <property type="match status" value="1"/>
</dbReference>
<dbReference type="PANTHER" id="PTHR31630:SF7">
    <property type="entry name" value="PHYTANOYL-COA DIOXYGENASE"/>
    <property type="match status" value="1"/>
</dbReference>
<gene>
    <name evidence="1" type="ORF">SEPMUDRAFT_146969</name>
</gene>
<reference evidence="1 2" key="1">
    <citation type="journal article" date="2012" name="PLoS Pathog.">
        <title>Diverse lifestyles and strategies of plant pathogenesis encoded in the genomes of eighteen Dothideomycetes fungi.</title>
        <authorList>
            <person name="Ohm R.A."/>
            <person name="Feau N."/>
            <person name="Henrissat B."/>
            <person name="Schoch C.L."/>
            <person name="Horwitz B.A."/>
            <person name="Barry K.W."/>
            <person name="Condon B.J."/>
            <person name="Copeland A.C."/>
            <person name="Dhillon B."/>
            <person name="Glaser F."/>
            <person name="Hesse C.N."/>
            <person name="Kosti I."/>
            <person name="LaButti K."/>
            <person name="Lindquist E.A."/>
            <person name="Lucas S."/>
            <person name="Salamov A.A."/>
            <person name="Bradshaw R.E."/>
            <person name="Ciuffetti L."/>
            <person name="Hamelin R.C."/>
            <person name="Kema G.H.J."/>
            <person name="Lawrence C."/>
            <person name="Scott J.A."/>
            <person name="Spatafora J.W."/>
            <person name="Turgeon B.G."/>
            <person name="de Wit P.J.G.M."/>
            <person name="Zhong S."/>
            <person name="Goodwin S.B."/>
            <person name="Grigoriev I.V."/>
        </authorList>
    </citation>
    <scope>NUCLEOTIDE SEQUENCE [LARGE SCALE GENOMIC DNA]</scope>
    <source>
        <strain evidence="1 2">SO2202</strain>
    </source>
</reference>
<dbReference type="GeneID" id="27901133"/>
<dbReference type="HOGENOM" id="CLU_049199_0_0_1"/>
<dbReference type="InterPro" id="IPR008775">
    <property type="entry name" value="Phytyl_CoA_dOase-like"/>
</dbReference>
<proteinExistence type="predicted"/>
<dbReference type="RefSeq" id="XP_016763080.1">
    <property type="nucleotide sequence ID" value="XM_016903996.1"/>
</dbReference>
<dbReference type="Proteomes" id="UP000016931">
    <property type="component" value="Unassembled WGS sequence"/>
</dbReference>
<keyword evidence="2" id="KW-1185">Reference proteome</keyword>
<accession>M3DAU1</accession>
<dbReference type="Pfam" id="PF05721">
    <property type="entry name" value="PhyH"/>
    <property type="match status" value="1"/>
</dbReference>
<dbReference type="OrthoDB" id="445007at2759"/>
<dbReference type="Gene3D" id="2.60.120.620">
    <property type="entry name" value="q2cbj1_9rhob like domain"/>
    <property type="match status" value="1"/>
</dbReference>
<evidence type="ECO:0000313" key="2">
    <source>
        <dbReference type="Proteomes" id="UP000016931"/>
    </source>
</evidence>
<organism evidence="1 2">
    <name type="scientific">Sphaerulina musiva (strain SO2202)</name>
    <name type="common">Poplar stem canker fungus</name>
    <name type="synonym">Septoria musiva</name>
    <dbReference type="NCBI Taxonomy" id="692275"/>
    <lineage>
        <taxon>Eukaryota</taxon>
        <taxon>Fungi</taxon>
        <taxon>Dikarya</taxon>
        <taxon>Ascomycota</taxon>
        <taxon>Pezizomycotina</taxon>
        <taxon>Dothideomycetes</taxon>
        <taxon>Dothideomycetidae</taxon>
        <taxon>Mycosphaerellales</taxon>
        <taxon>Mycosphaerellaceae</taxon>
        <taxon>Sphaerulina</taxon>
    </lineage>
</organism>
<dbReference type="eggNOG" id="ENOG502QZ63">
    <property type="taxonomic scope" value="Eukaryota"/>
</dbReference>